<dbReference type="FunFam" id="3.40.50.720:FF:000084">
    <property type="entry name" value="Short-chain dehydrogenase reductase"/>
    <property type="match status" value="1"/>
</dbReference>
<comment type="similarity">
    <text evidence="1">Belongs to the short-chain dehydrogenases/reductases (SDR) family.</text>
</comment>
<dbReference type="CDD" id="cd05233">
    <property type="entry name" value="SDR_c"/>
    <property type="match status" value="1"/>
</dbReference>
<keyword evidence="5" id="KW-1185">Reference proteome</keyword>
<dbReference type="PRINTS" id="PR00080">
    <property type="entry name" value="SDRFAMILY"/>
</dbReference>
<accession>A0A395LK96</accession>
<dbReference type="Proteomes" id="UP000254101">
    <property type="component" value="Unassembled WGS sequence"/>
</dbReference>
<dbReference type="GO" id="GO:0048038">
    <property type="term" value="F:quinone binding"/>
    <property type="evidence" value="ECO:0007669"/>
    <property type="project" value="TreeGrafter"/>
</dbReference>
<dbReference type="InterPro" id="IPR057326">
    <property type="entry name" value="KR_dom"/>
</dbReference>
<name>A0A395LK96_9SPHN</name>
<dbReference type="PANTHER" id="PTHR42760">
    <property type="entry name" value="SHORT-CHAIN DEHYDROGENASES/REDUCTASES FAMILY MEMBER"/>
    <property type="match status" value="1"/>
</dbReference>
<keyword evidence="2" id="KW-0560">Oxidoreductase</keyword>
<organism evidence="4 5">
    <name type="scientific">Alteriqipengyuania lutimaris</name>
    <dbReference type="NCBI Taxonomy" id="1538146"/>
    <lineage>
        <taxon>Bacteria</taxon>
        <taxon>Pseudomonadati</taxon>
        <taxon>Pseudomonadota</taxon>
        <taxon>Alphaproteobacteria</taxon>
        <taxon>Sphingomonadales</taxon>
        <taxon>Erythrobacteraceae</taxon>
        <taxon>Alteriqipengyuania</taxon>
    </lineage>
</organism>
<dbReference type="SMART" id="SM00822">
    <property type="entry name" value="PKS_KR"/>
    <property type="match status" value="1"/>
</dbReference>
<dbReference type="GO" id="GO:0006633">
    <property type="term" value="P:fatty acid biosynthetic process"/>
    <property type="evidence" value="ECO:0007669"/>
    <property type="project" value="TreeGrafter"/>
</dbReference>
<dbReference type="Gene3D" id="3.40.50.720">
    <property type="entry name" value="NAD(P)-binding Rossmann-like Domain"/>
    <property type="match status" value="1"/>
</dbReference>
<dbReference type="PRINTS" id="PR00081">
    <property type="entry name" value="GDHRDH"/>
</dbReference>
<evidence type="ECO:0000313" key="5">
    <source>
        <dbReference type="Proteomes" id="UP000254101"/>
    </source>
</evidence>
<dbReference type="InterPro" id="IPR036291">
    <property type="entry name" value="NAD(P)-bd_dom_sf"/>
</dbReference>
<protein>
    <submittedName>
        <fullName evidence="4">SDR family NAD(P)-dependent oxidoreductase</fullName>
    </submittedName>
</protein>
<evidence type="ECO:0000313" key="4">
    <source>
        <dbReference type="EMBL" id="RDS77135.1"/>
    </source>
</evidence>
<dbReference type="EMBL" id="QRBB01000001">
    <property type="protein sequence ID" value="RDS77135.1"/>
    <property type="molecule type" value="Genomic_DNA"/>
</dbReference>
<evidence type="ECO:0000256" key="1">
    <source>
        <dbReference type="ARBA" id="ARBA00006484"/>
    </source>
</evidence>
<evidence type="ECO:0000256" key="2">
    <source>
        <dbReference type="ARBA" id="ARBA00023002"/>
    </source>
</evidence>
<proteinExistence type="inferred from homology"/>
<dbReference type="AlphaFoldDB" id="A0A395LK96"/>
<dbReference type="RefSeq" id="WP_115491357.1">
    <property type="nucleotide sequence ID" value="NZ_JACHWW010000001.1"/>
</dbReference>
<dbReference type="InterPro" id="IPR020904">
    <property type="entry name" value="Sc_DH/Rdtase_CS"/>
</dbReference>
<feature type="domain" description="Ketoreductase" evidence="3">
    <location>
        <begin position="7"/>
        <end position="207"/>
    </location>
</feature>
<dbReference type="OrthoDB" id="7500984at2"/>
<gene>
    <name evidence="4" type="ORF">DL238_05585</name>
</gene>
<dbReference type="SUPFAM" id="SSF51735">
    <property type="entry name" value="NAD(P)-binding Rossmann-fold domains"/>
    <property type="match status" value="1"/>
</dbReference>
<evidence type="ECO:0000259" key="3">
    <source>
        <dbReference type="SMART" id="SM00822"/>
    </source>
</evidence>
<reference evidence="4 5" key="1">
    <citation type="submission" date="2018-07" db="EMBL/GenBank/DDBJ databases">
        <title>Erythrobacter nanhaiensis sp. nov., a novel member of the genus Erythrobacter isolated from the South China Sea.</title>
        <authorList>
            <person name="Chen X."/>
            <person name="Liu J."/>
        </authorList>
    </citation>
    <scope>NUCLEOTIDE SEQUENCE [LARGE SCALE GENOMIC DNA]</scope>
    <source>
        <strain evidence="4 5">S-5</strain>
    </source>
</reference>
<dbReference type="GO" id="GO:0016616">
    <property type="term" value="F:oxidoreductase activity, acting on the CH-OH group of donors, NAD or NADP as acceptor"/>
    <property type="evidence" value="ECO:0007669"/>
    <property type="project" value="TreeGrafter"/>
</dbReference>
<dbReference type="Pfam" id="PF13561">
    <property type="entry name" value="adh_short_C2"/>
    <property type="match status" value="1"/>
</dbReference>
<dbReference type="InterPro" id="IPR002347">
    <property type="entry name" value="SDR_fam"/>
</dbReference>
<dbReference type="PROSITE" id="PS00061">
    <property type="entry name" value="ADH_SHORT"/>
    <property type="match status" value="1"/>
</dbReference>
<comment type="caution">
    <text evidence="4">The sequence shown here is derived from an EMBL/GenBank/DDBJ whole genome shotgun (WGS) entry which is preliminary data.</text>
</comment>
<dbReference type="NCBIfam" id="NF005559">
    <property type="entry name" value="PRK07231.1"/>
    <property type="match status" value="1"/>
</dbReference>
<sequence>MQRFTDRTVIVTGSSSGIGEAIARRFSSEGANVVLNSRSREDLEGVAADLDEKRTLLVEGDVSSADFANGIVGKTIETFGGLDCLVNNAGTAAAGPLAEASDDDIDKVIDINVKGLLYLCRAAIPHLAKSDAPGGGTIINTSSVSGTGGDWTMPIYNASKGAVTNLTRGLAQQLGGQGIRVNAVCPSLTRTAMSEGIRDDEQLLEAFVQRIPLGRPGEPDDVAGVVAFLASEDARFVTGANIPVDGGVSASNGQPNFQAYQ</sequence>
<dbReference type="PANTHER" id="PTHR42760:SF133">
    <property type="entry name" value="3-OXOACYL-[ACYL-CARRIER-PROTEIN] REDUCTASE"/>
    <property type="match status" value="1"/>
</dbReference>